<dbReference type="RefSeq" id="WP_311769136.1">
    <property type="nucleotide sequence ID" value="NZ_JACIIX010000009.1"/>
</dbReference>
<evidence type="ECO:0000256" key="4">
    <source>
        <dbReference type="ARBA" id="ARBA00022475"/>
    </source>
</evidence>
<dbReference type="PANTHER" id="PTHR30472:SF25">
    <property type="entry name" value="ABC TRANSPORTER PERMEASE PROTEIN MJ0876-RELATED"/>
    <property type="match status" value="1"/>
</dbReference>
<dbReference type="CDD" id="cd06550">
    <property type="entry name" value="TM_ABC_iron-siderophores_like"/>
    <property type="match status" value="1"/>
</dbReference>
<reference evidence="9 10" key="1">
    <citation type="submission" date="2020-08" db="EMBL/GenBank/DDBJ databases">
        <title>Genomic Encyclopedia of Type Strains, Phase IV (KMG-IV): sequencing the most valuable type-strain genomes for metagenomic binning, comparative biology and taxonomic classification.</title>
        <authorList>
            <person name="Goeker M."/>
        </authorList>
    </citation>
    <scope>NUCLEOTIDE SEQUENCE [LARGE SCALE GENOMIC DNA]</scope>
    <source>
        <strain evidence="9 10">DSM 11590</strain>
    </source>
</reference>
<accession>A0A7X0DMG8</accession>
<dbReference type="EMBL" id="JACIIX010000009">
    <property type="protein sequence ID" value="MBB6211068.1"/>
    <property type="molecule type" value="Genomic_DNA"/>
</dbReference>
<comment type="subcellular location">
    <subcellularLocation>
        <location evidence="1">Cell membrane</location>
        <topology evidence="1">Multi-pass membrane protein</topology>
    </subcellularLocation>
</comment>
<keyword evidence="4" id="KW-1003">Cell membrane</keyword>
<sequence length="333" mass="33868">MRRSLTSGGLIAALLLVSVLLGVWGLLLGSRPLRPEVLPAVLLHPDDSLEAVLVWTLRLPRSVSAFVGGAGLAVSGLLLQILTRNPLAGPGLTGVTSGAVTAILLCFLLLPGVSSAYYPGIGLAGGLAAALTTAWIAGSGARPMRLALGGISVALFLGAVTTYLILLSGPQAASLFFWLSGGFQGASWPKLLSMLPWVVIGTGGALACLRAISLFSLSEQAAAGMGLSLAFWKPLLLLLAVLPVAGVAPVAGHVAFVGLASPHIARLLHPPGPGWLIGLTAALGGTLVVAADLVARTVVLPRELPVSIVAALIGGPVFLHLVRNHRITSKEEG</sequence>
<feature type="transmembrane region" description="Helical" evidence="8">
    <location>
        <begin position="146"/>
        <end position="166"/>
    </location>
</feature>
<feature type="transmembrane region" description="Helical" evidence="8">
    <location>
        <begin position="195"/>
        <end position="215"/>
    </location>
</feature>
<gene>
    <name evidence="9" type="ORF">FHS48_002503</name>
</gene>
<dbReference type="AlphaFoldDB" id="A0A7X0DMG8"/>
<feature type="transmembrane region" description="Helical" evidence="8">
    <location>
        <begin position="91"/>
        <end position="110"/>
    </location>
</feature>
<organism evidence="9 10">
    <name type="scientific">Novispirillum itersonii</name>
    <name type="common">Aquaspirillum itersonii</name>
    <dbReference type="NCBI Taxonomy" id="189"/>
    <lineage>
        <taxon>Bacteria</taxon>
        <taxon>Pseudomonadati</taxon>
        <taxon>Pseudomonadota</taxon>
        <taxon>Alphaproteobacteria</taxon>
        <taxon>Rhodospirillales</taxon>
        <taxon>Novispirillaceae</taxon>
        <taxon>Novispirillum</taxon>
    </lineage>
</organism>
<evidence type="ECO:0000256" key="3">
    <source>
        <dbReference type="ARBA" id="ARBA00022448"/>
    </source>
</evidence>
<protein>
    <submittedName>
        <fullName evidence="9">Iron complex transport system permease protein</fullName>
    </submittedName>
</protein>
<dbReference type="Pfam" id="PF01032">
    <property type="entry name" value="FecCD"/>
    <property type="match status" value="1"/>
</dbReference>
<evidence type="ECO:0000256" key="2">
    <source>
        <dbReference type="ARBA" id="ARBA00007935"/>
    </source>
</evidence>
<keyword evidence="7 8" id="KW-0472">Membrane</keyword>
<keyword evidence="3" id="KW-0813">Transport</keyword>
<keyword evidence="10" id="KW-1185">Reference proteome</keyword>
<evidence type="ECO:0000313" key="10">
    <source>
        <dbReference type="Proteomes" id="UP000544872"/>
    </source>
</evidence>
<dbReference type="SUPFAM" id="SSF81345">
    <property type="entry name" value="ABC transporter involved in vitamin B12 uptake, BtuC"/>
    <property type="match status" value="1"/>
</dbReference>
<evidence type="ECO:0000256" key="8">
    <source>
        <dbReference type="SAM" id="Phobius"/>
    </source>
</evidence>
<evidence type="ECO:0000256" key="7">
    <source>
        <dbReference type="ARBA" id="ARBA00023136"/>
    </source>
</evidence>
<feature type="transmembrane region" description="Helical" evidence="8">
    <location>
        <begin position="59"/>
        <end position="79"/>
    </location>
</feature>
<feature type="transmembrane region" description="Helical" evidence="8">
    <location>
        <begin position="304"/>
        <end position="322"/>
    </location>
</feature>
<feature type="transmembrane region" description="Helical" evidence="8">
    <location>
        <begin position="272"/>
        <end position="298"/>
    </location>
</feature>
<feature type="transmembrane region" description="Helical" evidence="8">
    <location>
        <begin position="235"/>
        <end position="260"/>
    </location>
</feature>
<keyword evidence="6 8" id="KW-1133">Transmembrane helix</keyword>
<comment type="caution">
    <text evidence="9">The sequence shown here is derived from an EMBL/GenBank/DDBJ whole genome shotgun (WGS) entry which is preliminary data.</text>
</comment>
<keyword evidence="5 8" id="KW-0812">Transmembrane</keyword>
<evidence type="ECO:0000313" key="9">
    <source>
        <dbReference type="EMBL" id="MBB6211068.1"/>
    </source>
</evidence>
<dbReference type="InterPro" id="IPR037294">
    <property type="entry name" value="ABC_BtuC-like"/>
</dbReference>
<dbReference type="GO" id="GO:0005886">
    <property type="term" value="C:plasma membrane"/>
    <property type="evidence" value="ECO:0007669"/>
    <property type="project" value="UniProtKB-SubCell"/>
</dbReference>
<dbReference type="GO" id="GO:0022857">
    <property type="term" value="F:transmembrane transporter activity"/>
    <property type="evidence" value="ECO:0007669"/>
    <property type="project" value="InterPro"/>
</dbReference>
<proteinExistence type="inferred from homology"/>
<dbReference type="InterPro" id="IPR000522">
    <property type="entry name" value="ABC_transptr_permease_BtuC"/>
</dbReference>
<evidence type="ECO:0000256" key="1">
    <source>
        <dbReference type="ARBA" id="ARBA00004651"/>
    </source>
</evidence>
<comment type="similarity">
    <text evidence="2">Belongs to the binding-protein-dependent transport system permease family. FecCD subfamily.</text>
</comment>
<dbReference type="PANTHER" id="PTHR30472">
    <property type="entry name" value="FERRIC ENTEROBACTIN TRANSPORT SYSTEM PERMEASE PROTEIN"/>
    <property type="match status" value="1"/>
</dbReference>
<name>A0A7X0DMG8_NOVIT</name>
<feature type="transmembrane region" description="Helical" evidence="8">
    <location>
        <begin position="116"/>
        <end position="137"/>
    </location>
</feature>
<evidence type="ECO:0000256" key="6">
    <source>
        <dbReference type="ARBA" id="ARBA00022989"/>
    </source>
</evidence>
<evidence type="ECO:0000256" key="5">
    <source>
        <dbReference type="ARBA" id="ARBA00022692"/>
    </source>
</evidence>
<dbReference type="Gene3D" id="1.10.3470.10">
    <property type="entry name" value="ABC transporter involved in vitamin B12 uptake, BtuC"/>
    <property type="match status" value="1"/>
</dbReference>
<dbReference type="Proteomes" id="UP000544872">
    <property type="component" value="Unassembled WGS sequence"/>
</dbReference>